<feature type="domain" description="Cell envelope-related transcriptional attenuator" evidence="1">
    <location>
        <begin position="2"/>
        <end position="100"/>
    </location>
</feature>
<dbReference type="PANTHER" id="PTHR33392:SF6">
    <property type="entry name" value="POLYISOPRENYL-TEICHOIC ACID--PEPTIDOGLYCAN TEICHOIC ACID TRANSFERASE TAGU"/>
    <property type="match status" value="1"/>
</dbReference>
<sequence>MVLSEVEELLQIPIHYYAKINFKGFSTLIDAIGGVPHLVEMDMDYEDPYDVPPLLIHLKEGFQNLNGDKAEQYVRFRNETGDIGRVERQQKFIASLIRRVLTPTVWFRAPLVAIQMKDYLETNMHLSHGISLVAKFVTSKETYEVTLPGYGEYINGAAYWVPNGFSLQNLWEQQKNK</sequence>
<dbReference type="Gene3D" id="3.40.630.190">
    <property type="entry name" value="LCP protein"/>
    <property type="match status" value="1"/>
</dbReference>
<keyword evidence="2" id="KW-0808">Transferase</keyword>
<organism evidence="2">
    <name type="scientific">bioreactor metagenome</name>
    <dbReference type="NCBI Taxonomy" id="1076179"/>
    <lineage>
        <taxon>unclassified sequences</taxon>
        <taxon>metagenomes</taxon>
        <taxon>ecological metagenomes</taxon>
    </lineage>
</organism>
<comment type="caution">
    <text evidence="2">The sequence shown here is derived from an EMBL/GenBank/DDBJ whole genome shotgun (WGS) entry which is preliminary data.</text>
</comment>
<dbReference type="PANTHER" id="PTHR33392">
    <property type="entry name" value="POLYISOPRENYL-TEICHOIC ACID--PEPTIDOGLYCAN TEICHOIC ACID TRANSFERASE TAGU"/>
    <property type="match status" value="1"/>
</dbReference>
<reference evidence="2" key="1">
    <citation type="submission" date="2019-08" db="EMBL/GenBank/DDBJ databases">
        <authorList>
            <person name="Kucharzyk K."/>
            <person name="Murdoch R.W."/>
            <person name="Higgins S."/>
            <person name="Loffler F."/>
        </authorList>
    </citation>
    <scope>NUCLEOTIDE SEQUENCE</scope>
</reference>
<proteinExistence type="predicted"/>
<evidence type="ECO:0000259" key="1">
    <source>
        <dbReference type="Pfam" id="PF03816"/>
    </source>
</evidence>
<dbReference type="InterPro" id="IPR050922">
    <property type="entry name" value="LytR/CpsA/Psr_CW_biosynth"/>
</dbReference>
<gene>
    <name evidence="2" type="primary">tagV_3</name>
    <name evidence="2" type="ORF">SDC9_159328</name>
</gene>
<accession>A0A645FCB7</accession>
<dbReference type="EMBL" id="VSSQ01058291">
    <property type="protein sequence ID" value="MPN12018.1"/>
    <property type="molecule type" value="Genomic_DNA"/>
</dbReference>
<protein>
    <submittedName>
        <fullName evidence="2">Polyisoprenyl-teichoic acid--peptidoglycan teichoic acid transferase TagV</fullName>
        <ecNumber evidence="2">2.7.8.-</ecNumber>
    </submittedName>
</protein>
<dbReference type="InterPro" id="IPR004474">
    <property type="entry name" value="LytR_CpsA_psr"/>
</dbReference>
<evidence type="ECO:0000313" key="2">
    <source>
        <dbReference type="EMBL" id="MPN12018.1"/>
    </source>
</evidence>
<name>A0A645FCB7_9ZZZZ</name>
<dbReference type="GO" id="GO:0016740">
    <property type="term" value="F:transferase activity"/>
    <property type="evidence" value="ECO:0007669"/>
    <property type="project" value="UniProtKB-KW"/>
</dbReference>
<dbReference type="Pfam" id="PF03816">
    <property type="entry name" value="LytR_cpsA_psr"/>
    <property type="match status" value="1"/>
</dbReference>
<dbReference type="NCBIfam" id="TIGR00350">
    <property type="entry name" value="lytR_cpsA_psr"/>
    <property type="match status" value="1"/>
</dbReference>
<dbReference type="EC" id="2.7.8.-" evidence="2"/>
<dbReference type="AlphaFoldDB" id="A0A645FCB7"/>